<dbReference type="AlphaFoldDB" id="A0ABD2PMZ8"/>
<dbReference type="EMBL" id="JBJKFK010006505">
    <property type="protein sequence ID" value="KAL3307781.1"/>
    <property type="molecule type" value="Genomic_DNA"/>
</dbReference>
<reference evidence="1 2" key="1">
    <citation type="submission" date="2024-11" db="EMBL/GenBank/DDBJ databases">
        <title>Adaptive evolution of stress response genes in parasites aligns with host niche diversity.</title>
        <authorList>
            <person name="Hahn C."/>
            <person name="Resl P."/>
        </authorList>
    </citation>
    <scope>NUCLEOTIDE SEQUENCE [LARGE SCALE GENOMIC DNA]</scope>
    <source>
        <strain evidence="1">EGGRZ-B1_66</strain>
        <tissue evidence="1">Body</tissue>
    </source>
</reference>
<protein>
    <submittedName>
        <fullName evidence="1">Microtubule-actin cross-linking factor 1, isoforms 1/2/3/5</fullName>
    </submittedName>
</protein>
<name>A0ABD2PMZ8_9PLAT</name>
<comment type="caution">
    <text evidence="1">The sequence shown here is derived from an EMBL/GenBank/DDBJ whole genome shotgun (WGS) entry which is preliminary data.</text>
</comment>
<evidence type="ECO:0000313" key="1">
    <source>
        <dbReference type="EMBL" id="KAL3307781.1"/>
    </source>
</evidence>
<accession>A0ABD2PMZ8</accession>
<proteinExistence type="predicted"/>
<dbReference type="Gene3D" id="1.20.58.60">
    <property type="match status" value="1"/>
</dbReference>
<gene>
    <name evidence="1" type="primary">MACF1_3</name>
    <name evidence="1" type="ORF">Ciccas_013699</name>
</gene>
<keyword evidence="2" id="KW-1185">Reference proteome</keyword>
<dbReference type="Proteomes" id="UP001626550">
    <property type="component" value="Unassembled WGS sequence"/>
</dbReference>
<organism evidence="1 2">
    <name type="scientific">Cichlidogyrus casuarinus</name>
    <dbReference type="NCBI Taxonomy" id="1844966"/>
    <lineage>
        <taxon>Eukaryota</taxon>
        <taxon>Metazoa</taxon>
        <taxon>Spiralia</taxon>
        <taxon>Lophotrochozoa</taxon>
        <taxon>Platyhelminthes</taxon>
        <taxon>Monogenea</taxon>
        <taxon>Monopisthocotylea</taxon>
        <taxon>Dactylogyridea</taxon>
        <taxon>Ancyrocephalidae</taxon>
        <taxon>Cichlidogyrus</taxon>
    </lineage>
</organism>
<sequence length="263" mass="30029">MKEAQVNRDQMLNSLLAWAHKMKSRLGAEPTISLDAVLLGTSNYTVESDVASVASKASNAIPAESLQKSLSLDKIVDLAQAQLLLRDQSELEAQLVQKQADYESVVNHSARQKSSKRAPLTGRRKSNLPLLVTNTEQQQQQQPVQFVNPKVGTLHEAWYELWKHARDRRNRIQDRLDYLEERRRLQDFNPCNWKNRYNQHLRLSKGRIMDLFTHGSSTGGRLSKQQFIHSVLASSLFQLSIEFCYNSRHASQTGVSWNSFQGI</sequence>
<evidence type="ECO:0000313" key="2">
    <source>
        <dbReference type="Proteomes" id="UP001626550"/>
    </source>
</evidence>